<dbReference type="Proteomes" id="UP000008909">
    <property type="component" value="Unassembled WGS sequence"/>
</dbReference>
<reference key="2">
    <citation type="submission" date="2011-10" db="EMBL/GenBank/DDBJ databases">
        <title>The genome and transcriptome sequence of Clonorchis sinensis provide insights into the carcinogenic liver fluke.</title>
        <authorList>
            <person name="Wang X."/>
            <person name="Huang Y."/>
            <person name="Chen W."/>
            <person name="Liu H."/>
            <person name="Guo L."/>
            <person name="Chen Y."/>
            <person name="Luo F."/>
            <person name="Zhou W."/>
            <person name="Sun J."/>
            <person name="Mao Q."/>
            <person name="Liang P."/>
            <person name="Zhou C."/>
            <person name="Tian Y."/>
            <person name="Men J."/>
            <person name="Lv X."/>
            <person name="Huang L."/>
            <person name="Zhou J."/>
            <person name="Hu Y."/>
            <person name="Li R."/>
            <person name="Zhang F."/>
            <person name="Lei H."/>
            <person name="Li X."/>
            <person name="Hu X."/>
            <person name="Liang C."/>
            <person name="Xu J."/>
            <person name="Wu Z."/>
            <person name="Yu X."/>
        </authorList>
    </citation>
    <scope>NUCLEOTIDE SEQUENCE</scope>
    <source>
        <strain>Henan</strain>
    </source>
</reference>
<accession>G7YKX2</accession>
<evidence type="ECO:0000313" key="3">
    <source>
        <dbReference type="Proteomes" id="UP000008909"/>
    </source>
</evidence>
<feature type="compositionally biased region" description="Basic and acidic residues" evidence="1">
    <location>
        <begin position="79"/>
        <end position="88"/>
    </location>
</feature>
<protein>
    <submittedName>
        <fullName evidence="2">Uncharacterized protein</fullName>
    </submittedName>
</protein>
<organism evidence="2 3">
    <name type="scientific">Clonorchis sinensis</name>
    <name type="common">Chinese liver fluke</name>
    <dbReference type="NCBI Taxonomy" id="79923"/>
    <lineage>
        <taxon>Eukaryota</taxon>
        <taxon>Metazoa</taxon>
        <taxon>Spiralia</taxon>
        <taxon>Lophotrochozoa</taxon>
        <taxon>Platyhelminthes</taxon>
        <taxon>Trematoda</taxon>
        <taxon>Digenea</taxon>
        <taxon>Opisthorchiida</taxon>
        <taxon>Opisthorchiata</taxon>
        <taxon>Opisthorchiidae</taxon>
        <taxon>Clonorchis</taxon>
    </lineage>
</organism>
<evidence type="ECO:0000256" key="1">
    <source>
        <dbReference type="SAM" id="MobiDB-lite"/>
    </source>
</evidence>
<feature type="region of interest" description="Disordered" evidence="1">
    <location>
        <begin position="79"/>
        <end position="104"/>
    </location>
</feature>
<reference evidence="2" key="1">
    <citation type="journal article" date="2011" name="Genome Biol.">
        <title>The draft genome of the carcinogenic human liver fluke Clonorchis sinensis.</title>
        <authorList>
            <person name="Wang X."/>
            <person name="Chen W."/>
            <person name="Huang Y."/>
            <person name="Sun J."/>
            <person name="Men J."/>
            <person name="Liu H."/>
            <person name="Luo F."/>
            <person name="Guo L."/>
            <person name="Lv X."/>
            <person name="Deng C."/>
            <person name="Zhou C."/>
            <person name="Fan Y."/>
            <person name="Li X."/>
            <person name="Huang L."/>
            <person name="Hu Y."/>
            <person name="Liang C."/>
            <person name="Hu X."/>
            <person name="Xu J."/>
            <person name="Yu X."/>
        </authorList>
    </citation>
    <scope>NUCLEOTIDE SEQUENCE [LARGE SCALE GENOMIC DNA]</scope>
    <source>
        <strain evidence="2">Henan</strain>
    </source>
</reference>
<sequence length="556" mass="63839">MSCFFCQLMLIYCVQQKREFKIQYLVPGRTHRQGYTTALFKQASACKFKSYNGPTLFKGHFLTLIQAVWKIRFLKSNPEHSEPTETPKFHQNLNRKAGKHPGQSSIQSIQQQPASMKVKFNQREVPLVGESCVVVGLSKAQVLPALVVVLSFYDGYLTNRLCTTKGVADKWLVFEIAFGTVTRRSMYAFTSQFPNGKLDVPGWLWMLLLDPVKSVNRTVISVTRYCWRERETSGEFRSPPTRLLSGFNAVAQILRIPESELDNDGGTELIVQACYGCFDTGRAVGHYREGAQGCVIVFCRTNTVPYDQRVMHKSIIYEHTNGYKQKLVVQLGNPEPESWPGTEIQTQLTLRGTLWAALICDYFCRWMFLGTIGQGECQFTVRLIYRSSFAYNLVFEHNIRLIEIRGLRLSGEYSRPFWNDASEEKLTNSKETSSQATFRDTRHEQSKCLKCVFYQPVDGLPQWRSTGSMHPSIAFFESATHEDRCQWGSSLVQNETYFIRKNEFGYRRAQTDDLSGKPCTWWWSKDQYDECVTEESSSGKSVHIVECKTRICNPEH</sequence>
<keyword evidence="3" id="KW-1185">Reference proteome</keyword>
<proteinExistence type="predicted"/>
<dbReference type="EMBL" id="DF143539">
    <property type="protein sequence ID" value="GAA53603.1"/>
    <property type="molecule type" value="Genomic_DNA"/>
</dbReference>
<name>G7YKX2_CLOSI</name>
<dbReference type="AlphaFoldDB" id="G7YKX2"/>
<evidence type="ECO:0000313" key="2">
    <source>
        <dbReference type="EMBL" id="GAA53603.1"/>
    </source>
</evidence>
<gene>
    <name evidence="2" type="ORF">CLF_110597</name>
</gene>